<evidence type="ECO:0000256" key="1">
    <source>
        <dbReference type="ARBA" id="ARBA00022574"/>
    </source>
</evidence>
<dbReference type="Pfam" id="PF20703">
    <property type="entry name" value="nSTAND1"/>
    <property type="match status" value="1"/>
</dbReference>
<dbReference type="InterPro" id="IPR020472">
    <property type="entry name" value="WD40_PAC1"/>
</dbReference>
<dbReference type="CDD" id="cd00200">
    <property type="entry name" value="WD40"/>
    <property type="match status" value="2"/>
</dbReference>
<comment type="caution">
    <text evidence="7">The sequence shown here is derived from an EMBL/GenBank/DDBJ whole genome shotgun (WGS) entry which is preliminary data.</text>
</comment>
<dbReference type="InterPro" id="IPR011047">
    <property type="entry name" value="Quinoprotein_ADH-like_sf"/>
</dbReference>
<name>A0ABW9HHD9_9ACTN</name>
<feature type="region of interest" description="Disordered" evidence="4">
    <location>
        <begin position="892"/>
        <end position="919"/>
    </location>
</feature>
<reference evidence="7 8" key="1">
    <citation type="submission" date="2024-12" db="EMBL/GenBank/DDBJ databases">
        <title>Forecasting of Potato common scab and diversities of Pathogenic streptomyces spp. in china.</title>
        <authorList>
            <person name="Handique U."/>
            <person name="Wu J."/>
        </authorList>
    </citation>
    <scope>NUCLEOTIDE SEQUENCE [LARGE SCALE GENOMIC DNA]</scope>
    <source>
        <strain evidence="7 8">ZRIMU1530</strain>
    </source>
</reference>
<dbReference type="EMBL" id="JBJVNI010000001">
    <property type="protein sequence ID" value="MFM9607462.1"/>
    <property type="molecule type" value="Genomic_DNA"/>
</dbReference>
<evidence type="ECO:0000256" key="2">
    <source>
        <dbReference type="ARBA" id="ARBA00022737"/>
    </source>
</evidence>
<dbReference type="PANTHER" id="PTHR19848">
    <property type="entry name" value="WD40 REPEAT PROTEIN"/>
    <property type="match status" value="1"/>
</dbReference>
<keyword evidence="5" id="KW-1133">Transmembrane helix</keyword>
<keyword evidence="1 3" id="KW-0853">WD repeat</keyword>
<feature type="repeat" description="WD" evidence="3">
    <location>
        <begin position="1072"/>
        <end position="1103"/>
    </location>
</feature>
<dbReference type="PRINTS" id="PR00320">
    <property type="entry name" value="GPROTEINBRPT"/>
</dbReference>
<dbReference type="InterPro" id="IPR015943">
    <property type="entry name" value="WD40/YVTN_repeat-like_dom_sf"/>
</dbReference>
<evidence type="ECO:0000256" key="3">
    <source>
        <dbReference type="PROSITE-ProRule" id="PRU00221"/>
    </source>
</evidence>
<dbReference type="CDD" id="cd00093">
    <property type="entry name" value="HTH_XRE"/>
    <property type="match status" value="1"/>
</dbReference>
<evidence type="ECO:0000256" key="5">
    <source>
        <dbReference type="SAM" id="Phobius"/>
    </source>
</evidence>
<dbReference type="InterPro" id="IPR001387">
    <property type="entry name" value="Cro/C1-type_HTH"/>
</dbReference>
<feature type="transmembrane region" description="Helical" evidence="5">
    <location>
        <begin position="498"/>
        <end position="518"/>
    </location>
</feature>
<dbReference type="InterPro" id="IPR049052">
    <property type="entry name" value="nSTAND1"/>
</dbReference>
<dbReference type="PROSITE" id="PS00678">
    <property type="entry name" value="WD_REPEATS_1"/>
    <property type="match status" value="2"/>
</dbReference>
<feature type="repeat" description="WD" evidence="3">
    <location>
        <begin position="753"/>
        <end position="784"/>
    </location>
</feature>
<feature type="repeat" description="WD" evidence="3">
    <location>
        <begin position="1110"/>
        <end position="1144"/>
    </location>
</feature>
<gene>
    <name evidence="7" type="ORF">ACKI18_01940</name>
</gene>
<dbReference type="PROSITE" id="PS50082">
    <property type="entry name" value="WD_REPEATS_2"/>
    <property type="match status" value="5"/>
</dbReference>
<keyword evidence="5" id="KW-0812">Transmembrane</keyword>
<evidence type="ECO:0000259" key="6">
    <source>
        <dbReference type="SMART" id="SM00530"/>
    </source>
</evidence>
<dbReference type="Pfam" id="PF00400">
    <property type="entry name" value="WD40"/>
    <property type="match status" value="6"/>
</dbReference>
<keyword evidence="5" id="KW-0472">Membrane</keyword>
<evidence type="ECO:0000313" key="8">
    <source>
        <dbReference type="Proteomes" id="UP001631957"/>
    </source>
</evidence>
<organism evidence="7 8">
    <name type="scientific">Streptomyces niveiscabiei</name>
    <dbReference type="NCBI Taxonomy" id="164115"/>
    <lineage>
        <taxon>Bacteria</taxon>
        <taxon>Bacillati</taxon>
        <taxon>Actinomycetota</taxon>
        <taxon>Actinomycetes</taxon>
        <taxon>Kitasatosporales</taxon>
        <taxon>Streptomycetaceae</taxon>
        <taxon>Streptomyces</taxon>
    </lineage>
</organism>
<protein>
    <recommendedName>
        <fullName evidence="6">HTH cro/C1-type domain-containing protein</fullName>
    </recommendedName>
</protein>
<dbReference type="Proteomes" id="UP001631957">
    <property type="component" value="Unassembled WGS sequence"/>
</dbReference>
<feature type="repeat" description="WD" evidence="3">
    <location>
        <begin position="826"/>
        <end position="857"/>
    </location>
</feature>
<dbReference type="InterPro" id="IPR027417">
    <property type="entry name" value="P-loop_NTPase"/>
</dbReference>
<dbReference type="InterPro" id="IPR019775">
    <property type="entry name" value="WD40_repeat_CS"/>
</dbReference>
<evidence type="ECO:0000256" key="4">
    <source>
        <dbReference type="SAM" id="MobiDB-lite"/>
    </source>
</evidence>
<feature type="compositionally biased region" description="Low complexity" evidence="4">
    <location>
        <begin position="892"/>
        <end position="902"/>
    </location>
</feature>
<dbReference type="SUPFAM" id="SSF50998">
    <property type="entry name" value="Quinoprotein alcohol dehydrogenase-like"/>
    <property type="match status" value="2"/>
</dbReference>
<keyword evidence="8" id="KW-1185">Reference proteome</keyword>
<proteinExistence type="predicted"/>
<dbReference type="PANTHER" id="PTHR19848:SF8">
    <property type="entry name" value="F-BOX AND WD REPEAT DOMAIN CONTAINING 7"/>
    <property type="match status" value="1"/>
</dbReference>
<dbReference type="InterPro" id="IPR001680">
    <property type="entry name" value="WD40_rpt"/>
</dbReference>
<dbReference type="SUPFAM" id="SSF52540">
    <property type="entry name" value="P-loop containing nucleoside triphosphate hydrolases"/>
    <property type="match status" value="1"/>
</dbReference>
<dbReference type="SMART" id="SM00530">
    <property type="entry name" value="HTH_XRE"/>
    <property type="match status" value="1"/>
</dbReference>
<feature type="domain" description="HTH cro/C1-type" evidence="6">
    <location>
        <begin position="21"/>
        <end position="77"/>
    </location>
</feature>
<dbReference type="SMART" id="SM00320">
    <property type="entry name" value="WD40"/>
    <property type="match status" value="11"/>
</dbReference>
<dbReference type="RefSeq" id="WP_409120202.1">
    <property type="nucleotide sequence ID" value="NZ_JBJVNI010000001.1"/>
</dbReference>
<accession>A0ABW9HHD9</accession>
<feature type="repeat" description="WD" evidence="3">
    <location>
        <begin position="1145"/>
        <end position="1178"/>
    </location>
</feature>
<feature type="compositionally biased region" description="Basic and acidic residues" evidence="4">
    <location>
        <begin position="903"/>
        <end position="913"/>
    </location>
</feature>
<dbReference type="Gene3D" id="2.130.10.10">
    <property type="entry name" value="YVTN repeat-like/Quinoprotein amine dehydrogenase"/>
    <property type="match status" value="4"/>
</dbReference>
<dbReference type="PROSITE" id="PS50294">
    <property type="entry name" value="WD_REPEATS_REGION"/>
    <property type="match status" value="4"/>
</dbReference>
<sequence>MGRREKRLEPADGPVQAFAHDLRLLRHKAGGPTYREMAALCSYSSTTLADAASGERLPSLPVLLAYVRACGGDADAWERRWREAGAAVVRDDEGEPPYRGLARFDPEHHALFFGRDALVAQVVERVRRVRVTVLVGASGAGKSSLLRAGVVPALRAAGGLRAVRLISPGERPHQAHAARFTPADGDGETLVVVDQFEELFTLCTDPGERERFVRALVGCGPRVRIVLAVRADFYDRLAAHPVLSGVLRDGGLLVGPMSAGELREAVVRPAAAAGLLVERTLTSRIVADVDGRPGALPLLSHALLETWRRRRGRTLDEAAYDAAGGLRGALAQSAEHAYQELTPDQAQRARQVLLRLITPGEGARDTRRPAARTELPAGSDDVVDLLARARLITLDEDTVDLAHEALITAWPRLWAWVDAEREHLRVHRRLTEAAQTWAQLDRDPGSLYRGARLSTAQDSLGTGDALTPLEREFLDASGAAREQEAAARRRATRRLRGLVGALSVLLVLTLAAAGFAYGQRQSRQEEQRRALSRQLAAKAVAARDTDADLADLLAAHAYRVADTAEAVAALHAGAANPLQYRLATERPVSSVTYADTTVVVADRYGATTDWYAGKATARYPGDTAEGTRTEFTEYGGIVAVFDGETRARLVDTASGAVRQTVTAEDSDATLVLRPQGGMLAVGRDGRVADAVTGRPLAALPGRVADPAAVVSPDDRLLAVGDQGRDAPVHIVDLTTGRTVATLAPHRPPMALRLLFSPDGQRLAVSGGDGTVRLWDIATRTAQDLAGTLGDVAGAMAFSPDGHALVTAEDTDVRLWDTDTGHLVASYAGHTDPVTSVAFGPGGRTFASGDDGGITRVWAAAADPPWQVLEWPGPQIRGLAFGPDGRRIATVAADGGDSVAGGDENARDDGDTARGRSGPPLVRVWDAQTSTVTATLHGRAAPVGTYSVALGPDGRTLAVVDGDGLRLRDAATLRVTHDLTGVAGVVAPAVFSPDGHLVVAATASTVEVWDARTGTHLRRIDTADPKTGSPTLAVSADGRRLAVGYGRSAQLWNLTTGDLTHALGTGQSGRTLVAFTPDGRALATGNADGEVLLWDAESGRALRHFPRTAGLSALAISPDGDALATVGTDRVVRLWDTAVGQLRTELPAHPAPVTALAFAPAGTVLATASDDRRIRLWNVGLHDPADTIEKICQAIGRDLTPQERTIHLPGESADTVCGEEFHRATGPEQDGGPGAP</sequence>
<evidence type="ECO:0000313" key="7">
    <source>
        <dbReference type="EMBL" id="MFM9607462.1"/>
    </source>
</evidence>
<keyword evidence="2" id="KW-0677">Repeat</keyword>